<evidence type="ECO:0000256" key="7">
    <source>
        <dbReference type="ARBA" id="ARBA00023125"/>
    </source>
</evidence>
<keyword evidence="8" id="KW-0234">DNA repair</keyword>
<feature type="domain" description="Helicase ATP-binding" evidence="9">
    <location>
        <begin position="309"/>
        <end position="470"/>
    </location>
</feature>
<dbReference type="GO" id="GO:0003677">
    <property type="term" value="F:DNA binding"/>
    <property type="evidence" value="ECO:0007669"/>
    <property type="project" value="UniProtKB-KW"/>
</dbReference>
<keyword evidence="5" id="KW-0347">Helicase</keyword>
<dbReference type="InterPro" id="IPR011545">
    <property type="entry name" value="DEAD/DEAH_box_helicase_dom"/>
</dbReference>
<evidence type="ECO:0000256" key="3">
    <source>
        <dbReference type="ARBA" id="ARBA00022763"/>
    </source>
</evidence>
<evidence type="ECO:0000256" key="4">
    <source>
        <dbReference type="ARBA" id="ARBA00022801"/>
    </source>
</evidence>
<dbReference type="SMART" id="SM00490">
    <property type="entry name" value="HELICc"/>
    <property type="match status" value="1"/>
</dbReference>
<dbReference type="SMART" id="SM00487">
    <property type="entry name" value="DEXDc"/>
    <property type="match status" value="1"/>
</dbReference>
<dbReference type="GO" id="GO:0016787">
    <property type="term" value="F:hydrolase activity"/>
    <property type="evidence" value="ECO:0007669"/>
    <property type="project" value="UniProtKB-KW"/>
</dbReference>
<keyword evidence="7" id="KW-0238">DNA-binding</keyword>
<dbReference type="GO" id="GO:0006281">
    <property type="term" value="P:DNA repair"/>
    <property type="evidence" value="ECO:0007669"/>
    <property type="project" value="UniProtKB-KW"/>
</dbReference>
<name>A0A2H0PX23_9BACT</name>
<keyword evidence="1" id="KW-0963">Cytoplasm</keyword>
<evidence type="ECO:0000259" key="10">
    <source>
        <dbReference type="PROSITE" id="PS51194"/>
    </source>
</evidence>
<gene>
    <name evidence="11" type="ORF">COV41_01165</name>
</gene>
<dbReference type="Proteomes" id="UP000236846">
    <property type="component" value="Unassembled WGS sequence"/>
</dbReference>
<dbReference type="Pfam" id="PF00270">
    <property type="entry name" value="DEAD"/>
    <property type="match status" value="1"/>
</dbReference>
<dbReference type="SUPFAM" id="SSF52540">
    <property type="entry name" value="P-loop containing nucleoside triphosphate hydrolases"/>
    <property type="match status" value="2"/>
</dbReference>
<evidence type="ECO:0000259" key="9">
    <source>
        <dbReference type="PROSITE" id="PS51192"/>
    </source>
</evidence>
<evidence type="ECO:0000256" key="2">
    <source>
        <dbReference type="ARBA" id="ARBA00022741"/>
    </source>
</evidence>
<keyword evidence="2" id="KW-0547">Nucleotide-binding</keyword>
<evidence type="ECO:0000256" key="8">
    <source>
        <dbReference type="ARBA" id="ARBA00023204"/>
    </source>
</evidence>
<dbReference type="SMART" id="SM01058">
    <property type="entry name" value="CarD_TRCF"/>
    <property type="match status" value="1"/>
</dbReference>
<dbReference type="EMBL" id="PCXE01000018">
    <property type="protein sequence ID" value="PIR26557.1"/>
    <property type="molecule type" value="Genomic_DNA"/>
</dbReference>
<dbReference type="Pfam" id="PF00271">
    <property type="entry name" value="Helicase_C"/>
    <property type="match status" value="1"/>
</dbReference>
<dbReference type="PANTHER" id="PTHR47964:SF1">
    <property type="entry name" value="ATP-DEPENDENT DNA HELICASE HOMOLOG RECG, CHLOROPLASTIC"/>
    <property type="match status" value="1"/>
</dbReference>
<evidence type="ECO:0000256" key="6">
    <source>
        <dbReference type="ARBA" id="ARBA00022840"/>
    </source>
</evidence>
<dbReference type="PROSITE" id="PS51194">
    <property type="entry name" value="HELICASE_CTER"/>
    <property type="match status" value="1"/>
</dbReference>
<keyword evidence="4" id="KW-0378">Hydrolase</keyword>
<evidence type="ECO:0000313" key="11">
    <source>
        <dbReference type="EMBL" id="PIR26557.1"/>
    </source>
</evidence>
<sequence length="684" mass="77897">MLQNTTVCIPAFHPFFLEKDSDWIVKNFTLIQRASRTRTWWQSHVLFLTIGGAYKLAVLFQKLDELGYIKTDFPQTHGEFAFAGGTLIIIPPGAKLFRIVFLGNIIQHIHTKKFQTTLQSAKPPHALYSFSANDYVTHLDHGIGIFRGYTASPNSRALSATYEKFINTTTNVNRGYCVLEYAPARTRLERKRLAGGTARADKPACLRMQTCADRLLVPFSHIQKLSPYYGFRKPTIHRLGNETWLHTKQKAKKDIIQFAHELLALYAQRKITQRQPYSRDEQAERILASSFPYEETPDQLKVMKDISRDLDRSEPMDRILVGDVGFGKTEVALRAAVRVALANKQVAVLAPTTILAYQHYHTFQKRLRDFPLRIAFVSRLVEHTEQKIILQRIASGAIDIIIATHRLLSKDVLFHNLGMLIIDEEQRFGVKHKECLKKFKNEVDILSLSATPIPRTLYMGMTHLKTISVIQTPPPQKLPTQTFVMPFSWDKAKQAIELECNRGGQVYFLYNRIATMETIKEKLCALLPHIRIGIIHGRMPEQQLVKTITDFQNGDIHVLLATTIIENGLDISNVNTLIVADASRLGLGQTHQLRGRIGRKDATSWAYLFYNPKRMTPQGKQRLNILKRLQYLGAGYEIAKQDLELRGAGNLLGKEQSGTINAVGLNLYMQMLSQEIERIQNENN</sequence>
<keyword evidence="6" id="KW-0067">ATP-binding</keyword>
<dbReference type="CDD" id="cd17991">
    <property type="entry name" value="DEXHc_TRCF"/>
    <property type="match status" value="1"/>
</dbReference>
<dbReference type="PROSITE" id="PS51192">
    <property type="entry name" value="HELICASE_ATP_BIND_1"/>
    <property type="match status" value="1"/>
</dbReference>
<dbReference type="GO" id="GO:0003678">
    <property type="term" value="F:DNA helicase activity"/>
    <property type="evidence" value="ECO:0007669"/>
    <property type="project" value="TreeGrafter"/>
</dbReference>
<dbReference type="GO" id="GO:0005524">
    <property type="term" value="F:ATP binding"/>
    <property type="evidence" value="ECO:0007669"/>
    <property type="project" value="UniProtKB-KW"/>
</dbReference>
<dbReference type="Gene3D" id="2.40.10.170">
    <property type="match status" value="1"/>
</dbReference>
<dbReference type="Gene3D" id="3.30.2060.10">
    <property type="entry name" value="Penicillin-binding protein 1b domain"/>
    <property type="match status" value="1"/>
</dbReference>
<dbReference type="Pfam" id="PF17757">
    <property type="entry name" value="UvrB_inter"/>
    <property type="match status" value="1"/>
</dbReference>
<dbReference type="PANTHER" id="PTHR47964">
    <property type="entry name" value="ATP-DEPENDENT DNA HELICASE HOMOLOG RECG, CHLOROPLASTIC"/>
    <property type="match status" value="1"/>
</dbReference>
<keyword evidence="3" id="KW-0227">DNA damage</keyword>
<proteinExistence type="predicted"/>
<dbReference type="InterPro" id="IPR003711">
    <property type="entry name" value="CarD-like/TRCF_RID"/>
</dbReference>
<organism evidence="11 12">
    <name type="scientific">Candidatus Brennerbacteria bacterium CG11_big_fil_rev_8_21_14_0_20_43_10</name>
    <dbReference type="NCBI Taxonomy" id="1974523"/>
    <lineage>
        <taxon>Bacteria</taxon>
        <taxon>Candidatus Brenneribacteriota</taxon>
    </lineage>
</organism>
<dbReference type="InterPro" id="IPR027417">
    <property type="entry name" value="P-loop_NTPase"/>
</dbReference>
<feature type="domain" description="Helicase C-terminal" evidence="10">
    <location>
        <begin position="491"/>
        <end position="644"/>
    </location>
</feature>
<dbReference type="Gene3D" id="3.40.50.300">
    <property type="entry name" value="P-loop containing nucleotide triphosphate hydrolases"/>
    <property type="match status" value="2"/>
</dbReference>
<comment type="caution">
    <text evidence="11">The sequence shown here is derived from an EMBL/GenBank/DDBJ whole genome shotgun (WGS) entry which is preliminary data.</text>
</comment>
<dbReference type="InterPro" id="IPR014001">
    <property type="entry name" value="Helicase_ATP-bd"/>
</dbReference>
<dbReference type="Pfam" id="PF02559">
    <property type="entry name" value="CarD_TRCF_RID"/>
    <property type="match status" value="1"/>
</dbReference>
<dbReference type="AlphaFoldDB" id="A0A2H0PX23"/>
<protein>
    <recommendedName>
        <fullName evidence="13">Transcription-repair coupling factor</fullName>
    </recommendedName>
</protein>
<evidence type="ECO:0000313" key="12">
    <source>
        <dbReference type="Proteomes" id="UP000236846"/>
    </source>
</evidence>
<accession>A0A2H0PX23</accession>
<dbReference type="InterPro" id="IPR001650">
    <property type="entry name" value="Helicase_C-like"/>
</dbReference>
<evidence type="ECO:0000256" key="5">
    <source>
        <dbReference type="ARBA" id="ARBA00022806"/>
    </source>
</evidence>
<dbReference type="InterPro" id="IPR041471">
    <property type="entry name" value="UvrB_inter"/>
</dbReference>
<evidence type="ECO:0000256" key="1">
    <source>
        <dbReference type="ARBA" id="ARBA00022490"/>
    </source>
</evidence>
<reference evidence="11 12" key="1">
    <citation type="submission" date="2017-09" db="EMBL/GenBank/DDBJ databases">
        <title>Depth-based differentiation of microbial function through sediment-hosted aquifers and enrichment of novel symbionts in the deep terrestrial subsurface.</title>
        <authorList>
            <person name="Probst A.J."/>
            <person name="Ladd B."/>
            <person name="Jarett J.K."/>
            <person name="Geller-Mcgrath D.E."/>
            <person name="Sieber C.M."/>
            <person name="Emerson J.B."/>
            <person name="Anantharaman K."/>
            <person name="Thomas B.C."/>
            <person name="Malmstrom R."/>
            <person name="Stieglmeier M."/>
            <person name="Klingl A."/>
            <person name="Woyke T."/>
            <person name="Ryan C.M."/>
            <person name="Banfield J.F."/>
        </authorList>
    </citation>
    <scope>NUCLEOTIDE SEQUENCE [LARGE SCALE GENOMIC DNA]</scope>
    <source>
        <strain evidence="11">CG11_big_fil_rev_8_21_14_0_20_43_10</strain>
    </source>
</reference>
<evidence type="ECO:0008006" key="13">
    <source>
        <dbReference type="Google" id="ProtNLM"/>
    </source>
</evidence>
<dbReference type="InterPro" id="IPR047112">
    <property type="entry name" value="RecG/Mfd"/>
</dbReference>